<evidence type="ECO:0000256" key="2">
    <source>
        <dbReference type="RuleBase" id="RU003690"/>
    </source>
</evidence>
<dbReference type="Proteomes" id="UP000834106">
    <property type="component" value="Chromosome 20"/>
</dbReference>
<evidence type="ECO:0000256" key="1">
    <source>
        <dbReference type="ARBA" id="ARBA00010838"/>
    </source>
</evidence>
<reference evidence="3" key="1">
    <citation type="submission" date="2023-05" db="EMBL/GenBank/DDBJ databases">
        <authorList>
            <person name="Huff M."/>
        </authorList>
    </citation>
    <scope>NUCLEOTIDE SEQUENCE</scope>
</reference>
<keyword evidence="4" id="KW-1185">Reference proteome</keyword>
<dbReference type="InterPro" id="IPR017853">
    <property type="entry name" value="GH"/>
</dbReference>
<protein>
    <submittedName>
        <fullName evidence="3">Uncharacterized protein</fullName>
    </submittedName>
</protein>
<dbReference type="Gene3D" id="3.20.20.80">
    <property type="entry name" value="Glycosidases"/>
    <property type="match status" value="2"/>
</dbReference>
<comment type="similarity">
    <text evidence="1 2">Belongs to the glycosyl hydrolase 1 family.</text>
</comment>
<organism evidence="3 4">
    <name type="scientific">Fraxinus pennsylvanica</name>
    <dbReference type="NCBI Taxonomy" id="56036"/>
    <lineage>
        <taxon>Eukaryota</taxon>
        <taxon>Viridiplantae</taxon>
        <taxon>Streptophyta</taxon>
        <taxon>Embryophyta</taxon>
        <taxon>Tracheophyta</taxon>
        <taxon>Spermatophyta</taxon>
        <taxon>Magnoliopsida</taxon>
        <taxon>eudicotyledons</taxon>
        <taxon>Gunneridae</taxon>
        <taxon>Pentapetalae</taxon>
        <taxon>asterids</taxon>
        <taxon>lamiids</taxon>
        <taxon>Lamiales</taxon>
        <taxon>Oleaceae</taxon>
        <taxon>Oleeae</taxon>
        <taxon>Fraxinus</taxon>
    </lineage>
</organism>
<dbReference type="PANTHER" id="PTHR10353">
    <property type="entry name" value="GLYCOSYL HYDROLASE"/>
    <property type="match status" value="1"/>
</dbReference>
<evidence type="ECO:0000313" key="4">
    <source>
        <dbReference type="Proteomes" id="UP000834106"/>
    </source>
</evidence>
<dbReference type="GO" id="GO:0008422">
    <property type="term" value="F:beta-glucosidase activity"/>
    <property type="evidence" value="ECO:0007669"/>
    <property type="project" value="TreeGrafter"/>
</dbReference>
<name>A0AAD2A9D2_9LAMI</name>
<proteinExistence type="inferred from homology"/>
<dbReference type="PANTHER" id="PTHR10353:SF27">
    <property type="entry name" value="BETA-GLUCOSIDASE 47"/>
    <property type="match status" value="1"/>
</dbReference>
<dbReference type="Pfam" id="PF00232">
    <property type="entry name" value="Glyco_hydro_1"/>
    <property type="match status" value="1"/>
</dbReference>
<dbReference type="AlphaFoldDB" id="A0AAD2A9D2"/>
<accession>A0AAD2A9D2</accession>
<dbReference type="EMBL" id="OU503055">
    <property type="protein sequence ID" value="CAI9783901.1"/>
    <property type="molecule type" value="Genomic_DNA"/>
</dbReference>
<dbReference type="GO" id="GO:0005975">
    <property type="term" value="P:carbohydrate metabolic process"/>
    <property type="evidence" value="ECO:0007669"/>
    <property type="project" value="InterPro"/>
</dbReference>
<sequence>MAGINRYNKVLDALLCKGIQPFVTLTHYEIPQELEERNGAWLSPKIQKDFEYYADMCFKYFGKRVKYWMNFNEPNVMAVRGCRSGIYPPSRCIGSFGNCSKGHSEKEPLIAAHNMILSHSVTVDIYGFTGLNTRFLDHIITGKYPQEIHQILGSLLPVFSRKYLKKLRNGLDFIGINHCTSFYSKD</sequence>
<dbReference type="InterPro" id="IPR001360">
    <property type="entry name" value="Glyco_hydro_1"/>
</dbReference>
<gene>
    <name evidence="3" type="ORF">FPE_LOCUS31331</name>
</gene>
<dbReference type="SUPFAM" id="SSF51445">
    <property type="entry name" value="(Trans)glycosidases"/>
    <property type="match status" value="1"/>
</dbReference>
<evidence type="ECO:0000313" key="3">
    <source>
        <dbReference type="EMBL" id="CAI9783901.1"/>
    </source>
</evidence>